<dbReference type="InterPro" id="IPR019775">
    <property type="entry name" value="WD40_repeat_CS"/>
</dbReference>
<protein>
    <recommendedName>
        <fullName evidence="8">BING4 C-terminal domain-containing protein</fullName>
    </recommendedName>
</protein>
<dbReference type="PROSITE" id="PS00678">
    <property type="entry name" value="WD_REPEATS_1"/>
    <property type="match status" value="1"/>
</dbReference>
<dbReference type="RefSeq" id="XP_002183470.1">
    <property type="nucleotide sequence ID" value="XM_002183434.1"/>
</dbReference>
<evidence type="ECO:0000256" key="5">
    <source>
        <dbReference type="ARBA" id="ARBA00023242"/>
    </source>
</evidence>
<dbReference type="InterPro" id="IPR012952">
    <property type="entry name" value="BING4_C_dom"/>
</dbReference>
<dbReference type="InterPro" id="IPR001680">
    <property type="entry name" value="WD40_rpt"/>
</dbReference>
<dbReference type="Pfam" id="PF00400">
    <property type="entry name" value="WD40"/>
    <property type="match status" value="1"/>
</dbReference>
<feature type="region of interest" description="Disordered" evidence="7">
    <location>
        <begin position="340"/>
        <end position="360"/>
    </location>
</feature>
<dbReference type="SMART" id="SM00320">
    <property type="entry name" value="WD40"/>
    <property type="match status" value="4"/>
</dbReference>
<dbReference type="eggNOG" id="KOG1272">
    <property type="taxonomic scope" value="Eukaryota"/>
</dbReference>
<dbReference type="GO" id="GO:0004812">
    <property type="term" value="F:aminoacyl-tRNA ligase activity"/>
    <property type="evidence" value="ECO:0007669"/>
    <property type="project" value="InterPro"/>
</dbReference>
<dbReference type="AlphaFoldDB" id="B7G8H6"/>
<keyword evidence="2" id="KW-0698">rRNA processing</keyword>
<sequence length="482" mass="54157">AVKAAEAADILQTDQAGLLEPENDMERTTSLTQTELKRNYLDDDTARHIYNLDMHQSAPYGLEYDRSGRYNIMYGAAGHLAMMDCHQQSLVTEFYVQERIRDACFLHNFTLFAAAQKNHAFIYDQTGAEVHRLSDHSDPMALQFLPYHWLLASVGRAGWLKYQDTSTGALVSQHRTQLGACRVLRQNPTNAILHAGHSNGTVTLWSPAQGKYLAKLLCHKGAAVHSLAVDPTGQVMVTGGADRRIRIWDLRMYKETISYFVRGGVPTSIDISQRGLLAVGHAGQTTIWNADALHRKTQDPYMHHSMPRCGPVETVRFRPFEDVLGIGHSRGVSSIVVPGAGEPSVDTSEYNTNPHQDAKQRKEAEVRALLDKLQPEMIALDPDQVGGIEESDPHKRLERLQDLQEEANHNKKAPKKEKSKKRGRSKIQTKLRRKHKNVVDQNTLKLREAREKEKVAKATEIRGEIASEAPREQAPSALKRFF</sequence>
<organism evidence="9 10">
    <name type="scientific">Phaeodactylum tricornutum (strain CCAP 1055/1)</name>
    <dbReference type="NCBI Taxonomy" id="556484"/>
    <lineage>
        <taxon>Eukaryota</taxon>
        <taxon>Sar</taxon>
        <taxon>Stramenopiles</taxon>
        <taxon>Ochrophyta</taxon>
        <taxon>Bacillariophyta</taxon>
        <taxon>Bacillariophyceae</taxon>
        <taxon>Bacillariophycidae</taxon>
        <taxon>Naviculales</taxon>
        <taxon>Phaeodactylaceae</taxon>
        <taxon>Phaeodactylum</taxon>
    </lineage>
</organism>
<keyword evidence="5" id="KW-0539">Nucleus</keyword>
<dbReference type="PROSITE" id="PS00178">
    <property type="entry name" value="AA_TRNA_LIGASE_I"/>
    <property type="match status" value="1"/>
</dbReference>
<dbReference type="InterPro" id="IPR040315">
    <property type="entry name" value="WDR46/Utp7"/>
</dbReference>
<dbReference type="PaxDb" id="2850-Phatr15481"/>
<evidence type="ECO:0000256" key="2">
    <source>
        <dbReference type="ARBA" id="ARBA00022552"/>
    </source>
</evidence>
<feature type="compositionally biased region" description="Basic residues" evidence="7">
    <location>
        <begin position="410"/>
        <end position="436"/>
    </location>
</feature>
<evidence type="ECO:0000256" key="3">
    <source>
        <dbReference type="ARBA" id="ARBA00022574"/>
    </source>
</evidence>
<dbReference type="PANTHER" id="PTHR14085:SF3">
    <property type="entry name" value="WD REPEAT-CONTAINING PROTEIN 46"/>
    <property type="match status" value="1"/>
</dbReference>
<dbReference type="GO" id="GO:0000462">
    <property type="term" value="P:maturation of SSU-rRNA from tricistronic rRNA transcript (SSU-rRNA, 5.8S rRNA, LSU-rRNA)"/>
    <property type="evidence" value="ECO:0007669"/>
    <property type="project" value="TreeGrafter"/>
</dbReference>
<dbReference type="KEGG" id="pti:PHATRDRAFT_15481"/>
<dbReference type="EMBL" id="CM000621">
    <property type="protein sequence ID" value="EEC45170.1"/>
    <property type="molecule type" value="Genomic_DNA"/>
</dbReference>
<gene>
    <name evidence="9" type="ORF">PHATRDRAFT_15481</name>
</gene>
<keyword evidence="4" id="KW-0677">Repeat</keyword>
<dbReference type="STRING" id="556484.B7G8H6"/>
<dbReference type="PROSITE" id="PS50294">
    <property type="entry name" value="WD_REPEATS_REGION"/>
    <property type="match status" value="1"/>
</dbReference>
<dbReference type="Gene3D" id="2.130.10.10">
    <property type="entry name" value="YVTN repeat-like/Quinoprotein amine dehydrogenase"/>
    <property type="match status" value="2"/>
</dbReference>
<dbReference type="GO" id="GO:0030686">
    <property type="term" value="C:90S preribosome"/>
    <property type="evidence" value="ECO:0007669"/>
    <property type="project" value="TreeGrafter"/>
</dbReference>
<dbReference type="OrthoDB" id="10251154at2759"/>
<dbReference type="GeneID" id="7195078"/>
<dbReference type="FunCoup" id="B7G8H6">
    <property type="interactions" value="449"/>
</dbReference>
<evidence type="ECO:0000313" key="10">
    <source>
        <dbReference type="Proteomes" id="UP000000759"/>
    </source>
</evidence>
<evidence type="ECO:0000256" key="7">
    <source>
        <dbReference type="SAM" id="MobiDB-lite"/>
    </source>
</evidence>
<dbReference type="FunFam" id="2.130.10.10:FF:000378">
    <property type="entry name" value="U3 small nucleolar RNA-associated protein 7"/>
    <property type="match status" value="1"/>
</dbReference>
<evidence type="ECO:0000256" key="6">
    <source>
        <dbReference type="PROSITE-ProRule" id="PRU00221"/>
    </source>
</evidence>
<evidence type="ECO:0000259" key="8">
    <source>
        <dbReference type="SMART" id="SM01033"/>
    </source>
</evidence>
<dbReference type="PANTHER" id="PTHR14085">
    <property type="entry name" value="WD-REPEAT PROTEIN BING4"/>
    <property type="match status" value="1"/>
</dbReference>
<dbReference type="GO" id="GO:0006418">
    <property type="term" value="P:tRNA aminoacylation for protein translation"/>
    <property type="evidence" value="ECO:0007669"/>
    <property type="project" value="InterPro"/>
</dbReference>
<feature type="domain" description="BING4 C-terminal" evidence="8">
    <location>
        <begin position="300"/>
        <end position="382"/>
    </location>
</feature>
<keyword evidence="3 6" id="KW-0853">WD repeat</keyword>
<evidence type="ECO:0000313" key="9">
    <source>
        <dbReference type="EMBL" id="EEC45170.1"/>
    </source>
</evidence>
<dbReference type="InterPro" id="IPR036322">
    <property type="entry name" value="WD40_repeat_dom_sf"/>
</dbReference>
<feature type="repeat" description="WD" evidence="6">
    <location>
        <begin position="217"/>
        <end position="258"/>
    </location>
</feature>
<dbReference type="GO" id="GO:0005524">
    <property type="term" value="F:ATP binding"/>
    <property type="evidence" value="ECO:0007669"/>
    <property type="project" value="InterPro"/>
</dbReference>
<dbReference type="SMART" id="SM01033">
    <property type="entry name" value="BING4CT"/>
    <property type="match status" value="1"/>
</dbReference>
<feature type="region of interest" description="Disordered" evidence="7">
    <location>
        <begin position="404"/>
        <end position="441"/>
    </location>
</feature>
<evidence type="ECO:0000256" key="1">
    <source>
        <dbReference type="ARBA" id="ARBA00004604"/>
    </source>
</evidence>
<dbReference type="GO" id="GO:0032040">
    <property type="term" value="C:small-subunit processome"/>
    <property type="evidence" value="ECO:0007669"/>
    <property type="project" value="TreeGrafter"/>
</dbReference>
<keyword evidence="10" id="KW-1185">Reference proteome</keyword>
<reference evidence="10" key="2">
    <citation type="submission" date="2008-08" db="EMBL/GenBank/DDBJ databases">
        <authorList>
            <consortium name="Diatom Consortium"/>
            <person name="Grigoriev I."/>
            <person name="Grimwood J."/>
            <person name="Kuo A."/>
            <person name="Otillar R.P."/>
            <person name="Salamov A."/>
            <person name="Detter J.C."/>
            <person name="Lindquist E."/>
            <person name="Shapiro H."/>
            <person name="Lucas S."/>
            <person name="Glavina del Rio T."/>
            <person name="Pitluck S."/>
            <person name="Rokhsar D."/>
            <person name="Bowler C."/>
        </authorList>
    </citation>
    <scope>GENOME REANNOTATION</scope>
    <source>
        <strain evidence="10">CCAP 1055/1</strain>
    </source>
</reference>
<feature type="compositionally biased region" description="Polar residues" evidence="7">
    <location>
        <begin position="345"/>
        <end position="355"/>
    </location>
</feature>
<accession>B7G8H6</accession>
<dbReference type="HOGENOM" id="CLU_022996_2_0_1"/>
<dbReference type="SUPFAM" id="SSF50978">
    <property type="entry name" value="WD40 repeat-like"/>
    <property type="match status" value="1"/>
</dbReference>
<proteinExistence type="predicted"/>
<reference evidence="9 10" key="1">
    <citation type="journal article" date="2008" name="Nature">
        <title>The Phaeodactylum genome reveals the evolutionary history of diatom genomes.</title>
        <authorList>
            <person name="Bowler C."/>
            <person name="Allen A.E."/>
            <person name="Badger J.H."/>
            <person name="Grimwood J."/>
            <person name="Jabbari K."/>
            <person name="Kuo A."/>
            <person name="Maheswari U."/>
            <person name="Martens C."/>
            <person name="Maumus F."/>
            <person name="Otillar R.P."/>
            <person name="Rayko E."/>
            <person name="Salamov A."/>
            <person name="Vandepoele K."/>
            <person name="Beszteri B."/>
            <person name="Gruber A."/>
            <person name="Heijde M."/>
            <person name="Katinka M."/>
            <person name="Mock T."/>
            <person name="Valentin K."/>
            <person name="Verret F."/>
            <person name="Berges J.A."/>
            <person name="Brownlee C."/>
            <person name="Cadoret J.P."/>
            <person name="Chiovitti A."/>
            <person name="Choi C.J."/>
            <person name="Coesel S."/>
            <person name="De Martino A."/>
            <person name="Detter J.C."/>
            <person name="Durkin C."/>
            <person name="Falciatore A."/>
            <person name="Fournet J."/>
            <person name="Haruta M."/>
            <person name="Huysman M.J."/>
            <person name="Jenkins B.D."/>
            <person name="Jiroutova K."/>
            <person name="Jorgensen R.E."/>
            <person name="Joubert Y."/>
            <person name="Kaplan A."/>
            <person name="Kroger N."/>
            <person name="Kroth P.G."/>
            <person name="La Roche J."/>
            <person name="Lindquist E."/>
            <person name="Lommer M."/>
            <person name="Martin-Jezequel V."/>
            <person name="Lopez P.J."/>
            <person name="Lucas S."/>
            <person name="Mangogna M."/>
            <person name="McGinnis K."/>
            <person name="Medlin L.K."/>
            <person name="Montsant A."/>
            <person name="Oudot-Le Secq M.P."/>
            <person name="Napoli C."/>
            <person name="Obornik M."/>
            <person name="Parker M.S."/>
            <person name="Petit J.L."/>
            <person name="Porcel B.M."/>
            <person name="Poulsen N."/>
            <person name="Robison M."/>
            <person name="Rychlewski L."/>
            <person name="Rynearson T.A."/>
            <person name="Schmutz J."/>
            <person name="Shapiro H."/>
            <person name="Siaut M."/>
            <person name="Stanley M."/>
            <person name="Sussman M.R."/>
            <person name="Taylor A.R."/>
            <person name="Vardi A."/>
            <person name="von Dassow P."/>
            <person name="Vyverman W."/>
            <person name="Willis A."/>
            <person name="Wyrwicz L.S."/>
            <person name="Rokhsar D.S."/>
            <person name="Weissenbach J."/>
            <person name="Armbrust E.V."/>
            <person name="Green B.R."/>
            <person name="Van de Peer Y."/>
            <person name="Grigoriev I.V."/>
        </authorList>
    </citation>
    <scope>NUCLEOTIDE SEQUENCE [LARGE SCALE GENOMIC DNA]</scope>
    <source>
        <strain evidence="9 10">CCAP 1055/1</strain>
    </source>
</reference>
<dbReference type="Pfam" id="PF08149">
    <property type="entry name" value="BING4CT"/>
    <property type="match status" value="1"/>
</dbReference>
<dbReference type="Proteomes" id="UP000000759">
    <property type="component" value="Chromosome 19"/>
</dbReference>
<dbReference type="InterPro" id="IPR001412">
    <property type="entry name" value="aa-tRNA-synth_I_CS"/>
</dbReference>
<name>B7G8H6_PHATC</name>
<comment type="subcellular location">
    <subcellularLocation>
        <location evidence="1">Nucleus</location>
        <location evidence="1">Nucleolus</location>
    </subcellularLocation>
</comment>
<feature type="non-terminal residue" evidence="9">
    <location>
        <position position="1"/>
    </location>
</feature>
<dbReference type="PROSITE" id="PS50082">
    <property type="entry name" value="WD_REPEATS_2"/>
    <property type="match status" value="1"/>
</dbReference>
<dbReference type="InterPro" id="IPR015943">
    <property type="entry name" value="WD40/YVTN_repeat-like_dom_sf"/>
</dbReference>
<evidence type="ECO:0000256" key="4">
    <source>
        <dbReference type="ARBA" id="ARBA00022737"/>
    </source>
</evidence>
<dbReference type="InParanoid" id="B7G8H6"/>